<dbReference type="AlphaFoldDB" id="A0A015NI74"/>
<evidence type="ECO:0000313" key="4">
    <source>
        <dbReference type="Proteomes" id="UP000022910"/>
    </source>
</evidence>
<protein>
    <recommendedName>
        <fullName evidence="2">Bacterial mobilisation domain-containing protein</fullName>
    </recommendedName>
</protein>
<feature type="region of interest" description="Disordered" evidence="1">
    <location>
        <begin position="544"/>
        <end position="568"/>
    </location>
</feature>
<sequence length="768" mass="87623">MPVLIRQGYTVTPISLRLIVLSCDLDQGLHPRYPRKPTKNGIVQVEIDSVTKQKVVRERTFKVRLSESEYQLLDANNPFGSIAKLLRQSAVDKATKIYNSKADDAEKIKSTKIVESSYSKTERNLILELGRIGNNVNQIAKAINTDIAGTGTFDKINNFGSYDQMIVDFFRHGSGLSKGCLDYLLGEDREREHAQVLSGDVDLTAQLIDSSPFAKKYTSGCLSFYEHALSDQDKQQIMQNFEECLFPGLDKDQYQILWVQHQDKVNQDTGETRLELNFVIPNVELSTGKRLQPFYAPVDLDRVDLFKQITNAEHQLYDPDDPNNQQLLINKKNLPKDVKDFKDQLHQRIYQAVVDGKVADRQKLVEWLESNEIKVTRQTQKSISIENPYEGATRPIRLSGEVYEQGFRATGEYRQEVQQRIATYRGTTSERYRANVTDYQRQLEHKSQYHSDRYPAVRREISAEPTEQLTADREAARPVPSLATVQIEPFKANERADTDKRTASSEQKPTETAYHFEYGNDFGSCYFNYSHYCARFYGQKQVQRDTDTQYDHQRETNASGSPEPIGGQFDVQHMQTAKQQSPTSMYSDQQGRRGLAEQLHGADGVLSDDRIRNTVIENHRRTTAAITATTNSVAAATAEFRRDAKENYPSLISTIKGNGERTDRLSANTKVIIDNTDTISRIGKKYSDLYRADQWQSQGDEPNYNELRGRTGENLNHTTVSLVTSSQSSAEFARNVRTIEANIVQMKERKKEMEQPQPKRDRGMNFGM</sequence>
<evidence type="ECO:0000313" key="3">
    <source>
        <dbReference type="EMBL" id="EXX79113.1"/>
    </source>
</evidence>
<feature type="compositionally biased region" description="Basic and acidic residues" evidence="1">
    <location>
        <begin position="544"/>
        <end position="555"/>
    </location>
</feature>
<dbReference type="Pfam" id="PF05713">
    <property type="entry name" value="MobC"/>
    <property type="match status" value="1"/>
</dbReference>
<proteinExistence type="predicted"/>
<accession>A0A015NI74</accession>
<gene>
    <name evidence="3" type="ORF">RirG_008710</name>
</gene>
<feature type="domain" description="Bacterial mobilisation" evidence="2">
    <location>
        <begin position="127"/>
        <end position="147"/>
    </location>
</feature>
<evidence type="ECO:0000259" key="2">
    <source>
        <dbReference type="Pfam" id="PF05713"/>
    </source>
</evidence>
<organism evidence="3 4">
    <name type="scientific">Rhizophagus irregularis (strain DAOM 197198w)</name>
    <name type="common">Glomus intraradices</name>
    <dbReference type="NCBI Taxonomy" id="1432141"/>
    <lineage>
        <taxon>Eukaryota</taxon>
        <taxon>Fungi</taxon>
        <taxon>Fungi incertae sedis</taxon>
        <taxon>Mucoromycota</taxon>
        <taxon>Glomeromycotina</taxon>
        <taxon>Glomeromycetes</taxon>
        <taxon>Glomerales</taxon>
        <taxon>Glomeraceae</taxon>
        <taxon>Rhizophagus</taxon>
    </lineage>
</organism>
<dbReference type="EMBL" id="JEMT01005582">
    <property type="protein sequence ID" value="EXX79113.1"/>
    <property type="molecule type" value="Genomic_DNA"/>
</dbReference>
<feature type="region of interest" description="Disordered" evidence="1">
    <location>
        <begin position="465"/>
        <end position="484"/>
    </location>
</feature>
<dbReference type="InterPro" id="IPR008687">
    <property type="entry name" value="MobC"/>
</dbReference>
<reference evidence="3 4" key="1">
    <citation type="submission" date="2014-02" db="EMBL/GenBank/DDBJ databases">
        <title>Single nucleus genome sequencing reveals high similarity among nuclei of an endomycorrhizal fungus.</title>
        <authorList>
            <person name="Lin K."/>
            <person name="Geurts R."/>
            <person name="Zhang Z."/>
            <person name="Limpens E."/>
            <person name="Saunders D.G."/>
            <person name="Mu D."/>
            <person name="Pang E."/>
            <person name="Cao H."/>
            <person name="Cha H."/>
            <person name="Lin T."/>
            <person name="Zhou Q."/>
            <person name="Shang Y."/>
            <person name="Li Y."/>
            <person name="Ivanov S."/>
            <person name="Sharma T."/>
            <person name="Velzen R.V."/>
            <person name="Ruijter N.D."/>
            <person name="Aanen D.K."/>
            <person name="Win J."/>
            <person name="Kamoun S."/>
            <person name="Bisseling T."/>
            <person name="Huang S."/>
        </authorList>
    </citation>
    <scope>NUCLEOTIDE SEQUENCE [LARGE SCALE GENOMIC DNA]</scope>
    <source>
        <strain evidence="4">DAOM197198w</strain>
    </source>
</reference>
<feature type="compositionally biased region" description="Basic and acidic residues" evidence="1">
    <location>
        <begin position="491"/>
        <end position="503"/>
    </location>
</feature>
<dbReference type="Proteomes" id="UP000022910">
    <property type="component" value="Unassembled WGS sequence"/>
</dbReference>
<comment type="caution">
    <text evidence="3">The sequence shown here is derived from an EMBL/GenBank/DDBJ whole genome shotgun (WGS) entry which is preliminary data.</text>
</comment>
<keyword evidence="4" id="KW-1185">Reference proteome</keyword>
<evidence type="ECO:0000256" key="1">
    <source>
        <dbReference type="SAM" id="MobiDB-lite"/>
    </source>
</evidence>
<feature type="region of interest" description="Disordered" evidence="1">
    <location>
        <begin position="748"/>
        <end position="768"/>
    </location>
</feature>
<dbReference type="HOGENOM" id="CLU_020692_2_0_1"/>
<name>A0A015NI74_RHIIW</name>
<feature type="region of interest" description="Disordered" evidence="1">
    <location>
        <begin position="489"/>
        <end position="508"/>
    </location>
</feature>